<dbReference type="Proteomes" id="UP000007460">
    <property type="component" value="Chromosome"/>
</dbReference>
<dbReference type="STRING" id="488538.SAR116_1910"/>
<dbReference type="Pfam" id="PF11136">
    <property type="entry name" value="DUF2889"/>
    <property type="match status" value="1"/>
</dbReference>
<dbReference type="OrthoDB" id="6862397at2"/>
<dbReference type="EMBL" id="CP001751">
    <property type="protein sequence ID" value="ADE40153.1"/>
    <property type="molecule type" value="Genomic_DNA"/>
</dbReference>
<protein>
    <recommendedName>
        <fullName evidence="3">DUF2889 domain-containing protein</fullName>
    </recommendedName>
</protein>
<dbReference type="HOGENOM" id="CLU_083007_1_0_5"/>
<gene>
    <name evidence="1" type="ordered locus">SAR116_1910</name>
</gene>
<keyword evidence="2" id="KW-1185">Reference proteome</keyword>
<reference evidence="1 2" key="1">
    <citation type="journal article" date="2010" name="J. Bacteriol.">
        <title>Complete genome sequence of "Candidatus Puniceispirillum marinum" IMCC1322, a representative of the SAR116 clade in the Alphaproteobacteria.</title>
        <authorList>
            <person name="Oh H.M."/>
            <person name="Kwon K.K."/>
            <person name="Kang I."/>
            <person name="Kang S.G."/>
            <person name="Lee J.H."/>
            <person name="Kim S.J."/>
            <person name="Cho J.C."/>
        </authorList>
    </citation>
    <scope>NUCLEOTIDE SEQUENCE [LARGE SCALE GENOMIC DNA]</scope>
    <source>
        <strain evidence="1 2">IMCC1322</strain>
    </source>
</reference>
<dbReference type="RefSeq" id="WP_013046780.1">
    <property type="nucleotide sequence ID" value="NC_014010.1"/>
</dbReference>
<proteinExistence type="predicted"/>
<evidence type="ECO:0000313" key="2">
    <source>
        <dbReference type="Proteomes" id="UP000007460"/>
    </source>
</evidence>
<evidence type="ECO:0008006" key="3">
    <source>
        <dbReference type="Google" id="ProtNLM"/>
    </source>
</evidence>
<accession>D5BMW0</accession>
<dbReference type="AlphaFoldDB" id="D5BMW0"/>
<evidence type="ECO:0000313" key="1">
    <source>
        <dbReference type="EMBL" id="ADE40153.1"/>
    </source>
</evidence>
<organism evidence="1 2">
    <name type="scientific">Puniceispirillum marinum (strain IMCC1322)</name>
    <dbReference type="NCBI Taxonomy" id="488538"/>
    <lineage>
        <taxon>Bacteria</taxon>
        <taxon>Pseudomonadati</taxon>
        <taxon>Pseudomonadota</taxon>
        <taxon>Alphaproteobacteria</taxon>
        <taxon>Candidatus Puniceispirillales</taxon>
        <taxon>Candidatus Puniceispirillaceae</taxon>
        <taxon>Candidatus Puniceispirillum</taxon>
    </lineage>
</organism>
<dbReference type="KEGG" id="apb:SAR116_1910"/>
<dbReference type="eggNOG" id="ENOG5030717">
    <property type="taxonomic scope" value="Bacteria"/>
</dbReference>
<sequence length="187" mass="20713">MTSIYDGKRPTALSAPVAREKRHQRKITVNGFLRTDGLYDIEAELTDHKTYSFPSDFRGMVTPDQPVHHMHVRITINNDMVIQSAEAVTLAGPYEICPVANDVFADLAGLQIGPGWRRRMMAAIGGRHGCTHITELMGPVATIAFQTRYGEEARQRRETGQLSDKDTQRANAALRNSCVGYADDTAP</sequence>
<name>D5BMW0_PUNMI</name>
<dbReference type="InterPro" id="IPR021312">
    <property type="entry name" value="DUF2889"/>
</dbReference>